<evidence type="ECO:0000313" key="6">
    <source>
        <dbReference type="Proteomes" id="UP001432146"/>
    </source>
</evidence>
<evidence type="ECO:0000313" key="5">
    <source>
        <dbReference type="EMBL" id="KAK9309405.1"/>
    </source>
</evidence>
<evidence type="ECO:0000259" key="4">
    <source>
        <dbReference type="Pfam" id="PF10181"/>
    </source>
</evidence>
<dbReference type="InterPro" id="IPR044215">
    <property type="entry name" value="PIG-H"/>
</dbReference>
<protein>
    <recommendedName>
        <fullName evidence="4">Phosphatidylinositol N-acetylglucosaminyltransferase subunit H conserved domain-containing protein</fullName>
    </recommendedName>
</protein>
<comment type="pathway">
    <text evidence="1">Glycolipid biosynthesis; glycosylphosphatidylinositol-anchor biosynthesis.</text>
</comment>
<comment type="caution">
    <text evidence="5">The sequence shown here is derived from an EMBL/GenBank/DDBJ whole genome shotgun (WGS) entry which is preliminary data.</text>
</comment>
<keyword evidence="3" id="KW-0812">Transmembrane</keyword>
<keyword evidence="3" id="KW-0472">Membrane</keyword>
<evidence type="ECO:0000256" key="2">
    <source>
        <dbReference type="ARBA" id="ARBA00009610"/>
    </source>
</evidence>
<keyword evidence="3" id="KW-1133">Transmembrane helix</keyword>
<reference evidence="5 6" key="1">
    <citation type="submission" date="2024-05" db="EMBL/GenBank/DDBJ databases">
        <title>The nuclear and mitochondrial genome assemblies of Tetragonisca angustula (Apidae: Meliponini), a tiny yet remarkable pollinator in the Neotropics.</title>
        <authorList>
            <person name="Ferrari R."/>
            <person name="Ricardo P.C."/>
            <person name="Dias F.C."/>
            <person name="Araujo N.S."/>
            <person name="Soares D.O."/>
            <person name="Zhou Q.-S."/>
            <person name="Zhu C.-D."/>
            <person name="Coutinho L."/>
            <person name="Airas M.C."/>
            <person name="Batista T.M."/>
        </authorList>
    </citation>
    <scope>NUCLEOTIDE SEQUENCE [LARGE SCALE GENOMIC DNA]</scope>
    <source>
        <strain evidence="5">ASF017062</strain>
        <tissue evidence="5">Abdomen</tissue>
    </source>
</reference>
<evidence type="ECO:0000256" key="1">
    <source>
        <dbReference type="ARBA" id="ARBA00004687"/>
    </source>
</evidence>
<proteinExistence type="inferred from homology"/>
<feature type="transmembrane region" description="Helical" evidence="3">
    <location>
        <begin position="45"/>
        <end position="63"/>
    </location>
</feature>
<dbReference type="EMBL" id="JAWNGG020000011">
    <property type="protein sequence ID" value="KAK9309405.1"/>
    <property type="molecule type" value="Genomic_DNA"/>
</dbReference>
<dbReference type="GO" id="GO:0006506">
    <property type="term" value="P:GPI anchor biosynthetic process"/>
    <property type="evidence" value="ECO:0007669"/>
    <property type="project" value="InterPro"/>
</dbReference>
<dbReference type="Proteomes" id="UP001432146">
    <property type="component" value="Unassembled WGS sequence"/>
</dbReference>
<evidence type="ECO:0000256" key="3">
    <source>
        <dbReference type="SAM" id="Phobius"/>
    </source>
</evidence>
<accession>A0AAW1AH54</accession>
<dbReference type="PANTHER" id="PTHR15231:SF1">
    <property type="entry name" value="PHOSPHATIDYLINOSITOL N-ACETYLGLUCOSAMINYLTRANSFERASE SUBUNIT H"/>
    <property type="match status" value="1"/>
</dbReference>
<dbReference type="InterPro" id="IPR019328">
    <property type="entry name" value="PIGH-H_dom"/>
</dbReference>
<gene>
    <name evidence="5" type="ORF">QLX08_000893</name>
</gene>
<dbReference type="GO" id="GO:0000506">
    <property type="term" value="C:glycosylphosphatidylinositol-N-acetylglucosaminyltransferase (GPI-GnT) complex"/>
    <property type="evidence" value="ECO:0007669"/>
    <property type="project" value="InterPro"/>
</dbReference>
<dbReference type="AlphaFoldDB" id="A0AAW1AH54"/>
<sequence>MLPIFPKDVSPTELVFRSINGSKLKLIDKSAKARNVMKFVLHKSIHLNVNITFLLLFTTAVLWKAFNIFIPFISCTLVLILQIICFVTSVNKVTLTVVEFVGIYTEGQRIFYGPSLCEFIPWDTVIDVFINEVITGQKVLYYLTIIIRDSVNGKDSIKLVPLFQNLIPERKCLEYMYEKLAGLIGPKRKKIQL</sequence>
<feature type="domain" description="Phosphatidylinositol N-acetylglucosaminyltransferase subunit H conserved" evidence="4">
    <location>
        <begin position="94"/>
        <end position="164"/>
    </location>
</feature>
<organism evidence="5 6">
    <name type="scientific">Tetragonisca angustula</name>
    <dbReference type="NCBI Taxonomy" id="166442"/>
    <lineage>
        <taxon>Eukaryota</taxon>
        <taxon>Metazoa</taxon>
        <taxon>Ecdysozoa</taxon>
        <taxon>Arthropoda</taxon>
        <taxon>Hexapoda</taxon>
        <taxon>Insecta</taxon>
        <taxon>Pterygota</taxon>
        <taxon>Neoptera</taxon>
        <taxon>Endopterygota</taxon>
        <taxon>Hymenoptera</taxon>
        <taxon>Apocrita</taxon>
        <taxon>Aculeata</taxon>
        <taxon>Apoidea</taxon>
        <taxon>Anthophila</taxon>
        <taxon>Apidae</taxon>
        <taxon>Tetragonisca</taxon>
    </lineage>
</organism>
<feature type="transmembrane region" description="Helical" evidence="3">
    <location>
        <begin position="69"/>
        <end position="90"/>
    </location>
</feature>
<dbReference type="PANTHER" id="PTHR15231">
    <property type="entry name" value="PHOSPHATIDYLINOSITOL N-ACETYLGLUCOSAMINYLTRANSFERASE SUBUNIT H"/>
    <property type="match status" value="1"/>
</dbReference>
<comment type="similarity">
    <text evidence="2">Belongs to the PIGH family.</text>
</comment>
<keyword evidence="6" id="KW-1185">Reference proteome</keyword>
<name>A0AAW1AH54_9HYME</name>
<dbReference type="Pfam" id="PF10181">
    <property type="entry name" value="PIG-H"/>
    <property type="match status" value="1"/>
</dbReference>